<organism evidence="2 3">
    <name type="scientific">Gracilinema caldarium (strain ATCC 51460 / DSM 7334 / H1)</name>
    <name type="common">Treponema caldarium</name>
    <dbReference type="NCBI Taxonomy" id="744872"/>
    <lineage>
        <taxon>Bacteria</taxon>
        <taxon>Pseudomonadati</taxon>
        <taxon>Spirochaetota</taxon>
        <taxon>Spirochaetia</taxon>
        <taxon>Spirochaetales</taxon>
        <taxon>Breznakiellaceae</taxon>
        <taxon>Gracilinema</taxon>
    </lineage>
</organism>
<proteinExistence type="predicted"/>
<dbReference type="PANTHER" id="PTHR35811">
    <property type="entry name" value="SLR1870 PROTEIN"/>
    <property type="match status" value="1"/>
</dbReference>
<dbReference type="OrthoDB" id="9783963at2"/>
<evidence type="ECO:0000313" key="3">
    <source>
        <dbReference type="Proteomes" id="UP000000503"/>
    </source>
</evidence>
<sequence length="260" mass="29527">MPLLPFSAAQPVPNQAKLAVLIDADNTQPAIIDGLLNEVAKYGVASVKRIYGDWTSTNLRSWKDRLLEYAIQPIQQFSYTSGKNATDSAMIIDAMDLLYTEKLDGFCIVSSDSDFTRLAARIRESGRIVYGFGEKKTPKAFVAACDKFIYTEILKEQQEESEEDEVKTTAKSQKDFKVDRRLLSLLRNVVDDLADESGWAYLGSVGQNITNRSSEFDPRNYGFKKLGDLFRAIPQFEIEERAQENGPGRQVYIRWKRRSR</sequence>
<protein>
    <recommendedName>
        <fullName evidence="1">HTH OST-type domain-containing protein</fullName>
    </recommendedName>
</protein>
<name>F8F4J7_GRAC1</name>
<dbReference type="InterPro" id="IPR021139">
    <property type="entry name" value="NYN"/>
</dbReference>
<dbReference type="Gene3D" id="3.30.420.610">
    <property type="entry name" value="LOTUS domain-like"/>
    <property type="match status" value="1"/>
</dbReference>
<dbReference type="eggNOG" id="COG1432">
    <property type="taxonomic scope" value="Bacteria"/>
</dbReference>
<dbReference type="KEGG" id="scd:Spica_2541"/>
<dbReference type="HOGENOM" id="CLU_034061_0_0_12"/>
<dbReference type="CDD" id="cd11297">
    <property type="entry name" value="PIN_LabA-like_N_1"/>
    <property type="match status" value="1"/>
</dbReference>
<dbReference type="STRING" id="744872.Spica_2541"/>
<dbReference type="Pfam" id="PF01936">
    <property type="entry name" value="NYN"/>
    <property type="match status" value="1"/>
</dbReference>
<keyword evidence="3" id="KW-1185">Reference proteome</keyword>
<dbReference type="PANTHER" id="PTHR35811:SF1">
    <property type="entry name" value="HTH OST-TYPE DOMAIN-CONTAINING PROTEIN"/>
    <property type="match status" value="1"/>
</dbReference>
<evidence type="ECO:0000259" key="1">
    <source>
        <dbReference type="PROSITE" id="PS51644"/>
    </source>
</evidence>
<dbReference type="EMBL" id="CP002868">
    <property type="protein sequence ID" value="AEJ20644.1"/>
    <property type="molecule type" value="Genomic_DNA"/>
</dbReference>
<dbReference type="PROSITE" id="PS51644">
    <property type="entry name" value="HTH_OST"/>
    <property type="match status" value="1"/>
</dbReference>
<dbReference type="RefSeq" id="WP_013969922.1">
    <property type="nucleotide sequence ID" value="NC_015732.1"/>
</dbReference>
<dbReference type="AlphaFoldDB" id="F8F4J7"/>
<feature type="domain" description="HTH OST-type" evidence="1">
    <location>
        <begin position="178"/>
        <end position="257"/>
    </location>
</feature>
<evidence type="ECO:0000313" key="2">
    <source>
        <dbReference type="EMBL" id="AEJ20644.1"/>
    </source>
</evidence>
<accession>F8F4J7</accession>
<dbReference type="Gene3D" id="3.40.50.1010">
    <property type="entry name" value="5'-nuclease"/>
    <property type="match status" value="1"/>
</dbReference>
<dbReference type="Pfam" id="PF12872">
    <property type="entry name" value="OST-HTH"/>
    <property type="match status" value="1"/>
</dbReference>
<dbReference type="Proteomes" id="UP000000503">
    <property type="component" value="Chromosome"/>
</dbReference>
<dbReference type="GO" id="GO:0004540">
    <property type="term" value="F:RNA nuclease activity"/>
    <property type="evidence" value="ECO:0007669"/>
    <property type="project" value="InterPro"/>
</dbReference>
<reference evidence="3" key="1">
    <citation type="journal article" date="2013" name="Stand. Genomic Sci.">
        <title>Genome sequence of the thermophilic fresh-water bacterium Spirochaeta caldaria type strain (H1(T)), reclassification of Spirochaeta caldaria, Spirochaeta stenostrepta, and Spirochaeta zuelzerae in the genus Treponema as Treponema caldaria comb. nov., Treponema stenostrepta comb. nov., and Treponema zuelzerae comb. nov., and emendation of the genus Treponema.</title>
        <authorList>
            <person name="Abt B."/>
            <person name="Goker M."/>
            <person name="Scheuner C."/>
            <person name="Han C."/>
            <person name="Lu M."/>
            <person name="Misra M."/>
            <person name="Lapidus A."/>
            <person name="Nolan M."/>
            <person name="Lucas S."/>
            <person name="Hammon N."/>
            <person name="Deshpande S."/>
            <person name="Cheng J.F."/>
            <person name="Tapia R."/>
            <person name="Goodwin L.A."/>
            <person name="Pitluck S."/>
            <person name="Liolios K."/>
            <person name="Pagani I."/>
            <person name="Ivanova N."/>
            <person name="Mavromatis K."/>
            <person name="Mikhailova N."/>
            <person name="Huntemann M."/>
            <person name="Pati A."/>
            <person name="Chen A."/>
            <person name="Palaniappan K."/>
            <person name="Land M."/>
            <person name="Hauser L."/>
            <person name="Jeffries C.D."/>
            <person name="Rohde M."/>
            <person name="Spring S."/>
            <person name="Gronow S."/>
            <person name="Detter J.C."/>
            <person name="Bristow J."/>
            <person name="Eisen J.A."/>
            <person name="Markowitz V."/>
            <person name="Hugenholtz P."/>
            <person name="Kyrpides N.C."/>
            <person name="Woyke T."/>
            <person name="Klenk H.P."/>
        </authorList>
    </citation>
    <scope>NUCLEOTIDE SEQUENCE</scope>
    <source>
        <strain evidence="3">ATCC 51460 / DSM 7334 / H1</strain>
    </source>
</reference>
<dbReference type="CDD" id="cd10146">
    <property type="entry name" value="LabA_like_C"/>
    <property type="match status" value="1"/>
</dbReference>
<gene>
    <name evidence="2" type="ordered locus">Spica_2541</name>
</gene>
<dbReference type="InterPro" id="IPR025605">
    <property type="entry name" value="OST-HTH/LOTUS_dom"/>
</dbReference>
<dbReference type="InterPro" id="IPR041966">
    <property type="entry name" value="LOTUS-like"/>
</dbReference>